<comment type="caution">
    <text evidence="2">The sequence shown here is derived from an EMBL/GenBank/DDBJ whole genome shotgun (WGS) entry which is preliminary data.</text>
</comment>
<organism evidence="2 3">
    <name type="scientific">Catenulispora subtropica</name>
    <dbReference type="NCBI Taxonomy" id="450798"/>
    <lineage>
        <taxon>Bacteria</taxon>
        <taxon>Bacillati</taxon>
        <taxon>Actinomycetota</taxon>
        <taxon>Actinomycetes</taxon>
        <taxon>Catenulisporales</taxon>
        <taxon>Catenulisporaceae</taxon>
        <taxon>Catenulispora</taxon>
    </lineage>
</organism>
<reference evidence="3" key="1">
    <citation type="journal article" date="2019" name="Int. J. Syst. Evol. Microbiol.">
        <title>The Global Catalogue of Microorganisms (GCM) 10K type strain sequencing project: providing services to taxonomists for standard genome sequencing and annotation.</title>
        <authorList>
            <consortium name="The Broad Institute Genomics Platform"/>
            <consortium name="The Broad Institute Genome Sequencing Center for Infectious Disease"/>
            <person name="Wu L."/>
            <person name="Ma J."/>
        </authorList>
    </citation>
    <scope>NUCLEOTIDE SEQUENCE [LARGE SCALE GENOMIC DNA]</scope>
    <source>
        <strain evidence="3">JCM 16013</strain>
    </source>
</reference>
<evidence type="ECO:0000256" key="1">
    <source>
        <dbReference type="SAM" id="SignalP"/>
    </source>
</evidence>
<evidence type="ECO:0008006" key="4">
    <source>
        <dbReference type="Google" id="ProtNLM"/>
    </source>
</evidence>
<evidence type="ECO:0000313" key="2">
    <source>
        <dbReference type="EMBL" id="GAA1994394.1"/>
    </source>
</evidence>
<keyword evidence="1" id="KW-0732">Signal</keyword>
<proteinExistence type="predicted"/>
<evidence type="ECO:0000313" key="3">
    <source>
        <dbReference type="Proteomes" id="UP001499854"/>
    </source>
</evidence>
<dbReference type="EMBL" id="BAAAQM010000051">
    <property type="protein sequence ID" value="GAA1994394.1"/>
    <property type="molecule type" value="Genomic_DNA"/>
</dbReference>
<feature type="signal peptide" evidence="1">
    <location>
        <begin position="1"/>
        <end position="19"/>
    </location>
</feature>
<keyword evidence="3" id="KW-1185">Reference proteome</keyword>
<dbReference type="Proteomes" id="UP001499854">
    <property type="component" value="Unassembled WGS sequence"/>
</dbReference>
<gene>
    <name evidence="2" type="ORF">GCM10009838_68390</name>
</gene>
<name>A0ABP5EAE5_9ACTN</name>
<dbReference type="RefSeq" id="WP_344661304.1">
    <property type="nucleotide sequence ID" value="NZ_BAAAQM010000051.1"/>
</dbReference>
<sequence length="148" mass="15579">MTLPAGKLTAVLMTIGCLAACGDSGDYHPYHGDVGTNDVQGTWTAGCGGTIELKPGGAASLTNVPSYNERKMFTDPNILYSGEARWNISQGSGWKSDTNPPTLDLVIRNFSSPLQFAAVKGKLSLALDIGPLDKDTYCKYTRSASASG</sequence>
<accession>A0ABP5EAE5</accession>
<protein>
    <recommendedName>
        <fullName evidence="4">Lipoprotein</fullName>
    </recommendedName>
</protein>
<feature type="chain" id="PRO_5046024198" description="Lipoprotein" evidence="1">
    <location>
        <begin position="20"/>
        <end position="148"/>
    </location>
</feature>